<evidence type="ECO:0000256" key="2">
    <source>
        <dbReference type="ARBA" id="ARBA00023210"/>
    </source>
</evidence>
<protein>
    <submittedName>
        <fullName evidence="4">SpoVG family protein</fullName>
    </submittedName>
</protein>
<comment type="caution">
    <text evidence="4">The sequence shown here is derived from an EMBL/GenBank/DDBJ whole genome shotgun (WGS) entry which is preliminary data.</text>
</comment>
<gene>
    <name evidence="4" type="ORF">I0Q91_09190</name>
</gene>
<dbReference type="AlphaFoldDB" id="A0A931AW94"/>
<dbReference type="RefSeq" id="WP_270454214.1">
    <property type="nucleotide sequence ID" value="NZ_JADPIE010000004.1"/>
</dbReference>
<dbReference type="SUPFAM" id="SSF160537">
    <property type="entry name" value="SpoVG-like"/>
    <property type="match status" value="1"/>
</dbReference>
<dbReference type="PANTHER" id="PTHR38429:SF1">
    <property type="entry name" value="SEPTATION PROTEIN SPOVG-RELATED"/>
    <property type="match status" value="1"/>
</dbReference>
<evidence type="ECO:0000313" key="5">
    <source>
        <dbReference type="Proteomes" id="UP000621436"/>
    </source>
</evidence>
<keyword evidence="5" id="KW-1185">Reference proteome</keyword>
<dbReference type="Proteomes" id="UP000621436">
    <property type="component" value="Unassembled WGS sequence"/>
</dbReference>
<dbReference type="InterPro" id="IPR007170">
    <property type="entry name" value="SpoVG"/>
</dbReference>
<dbReference type="EMBL" id="JADPIE010000004">
    <property type="protein sequence ID" value="MBF8437251.1"/>
    <property type="molecule type" value="Genomic_DNA"/>
</dbReference>
<dbReference type="PANTHER" id="PTHR38429">
    <property type="entry name" value="SEPTATION PROTEIN SPOVG-RELATED"/>
    <property type="match status" value="1"/>
</dbReference>
<dbReference type="Gene3D" id="3.30.1120.40">
    <property type="entry name" value="Stage V sporulation protein G"/>
    <property type="match status" value="1"/>
</dbReference>
<reference evidence="4" key="1">
    <citation type="submission" date="2020-11" db="EMBL/GenBank/DDBJ databases">
        <title>Halonatronomonas betainensis gen. nov., sp. nov. a novel haloalkaliphilic representative of the family Halanaerobiacae capable of betaine degradation.</title>
        <authorList>
            <person name="Boltyanskaya Y."/>
            <person name="Kevbrin V."/>
            <person name="Detkova E."/>
            <person name="Grouzdev D.S."/>
            <person name="Koziaeva V."/>
            <person name="Zhilina T."/>
        </authorList>
    </citation>
    <scope>NUCLEOTIDE SEQUENCE</scope>
    <source>
        <strain evidence="4">Z-7014</strain>
    </source>
</reference>
<evidence type="ECO:0000256" key="3">
    <source>
        <dbReference type="ARBA" id="ARBA00023306"/>
    </source>
</evidence>
<dbReference type="GO" id="GO:0030435">
    <property type="term" value="P:sporulation resulting in formation of a cellular spore"/>
    <property type="evidence" value="ECO:0007669"/>
    <property type="project" value="InterPro"/>
</dbReference>
<dbReference type="InterPro" id="IPR036751">
    <property type="entry name" value="SpoVG_sf"/>
</dbReference>
<organism evidence="4 5">
    <name type="scientific">Halonatronomonas betaini</name>
    <dbReference type="NCBI Taxonomy" id="2778430"/>
    <lineage>
        <taxon>Bacteria</taxon>
        <taxon>Bacillati</taxon>
        <taxon>Bacillota</taxon>
        <taxon>Clostridia</taxon>
        <taxon>Halanaerobiales</taxon>
        <taxon>Halarsenatibacteraceae</taxon>
        <taxon>Halonatronomonas</taxon>
    </lineage>
</organism>
<proteinExistence type="predicted"/>
<name>A0A931AW94_9FIRM</name>
<sequence length="87" mass="10031">MEITDVRIYPVKADGKFKAFASITLEDKLVIRGLRVVEGRNGFFVAMPSRKFKDEYYDVCFPITSELKDDISKKVMNKYEDSLKDAV</sequence>
<evidence type="ECO:0000256" key="1">
    <source>
        <dbReference type="ARBA" id="ARBA00022618"/>
    </source>
</evidence>
<accession>A0A931AW94</accession>
<dbReference type="GO" id="GO:0000917">
    <property type="term" value="P:division septum assembly"/>
    <property type="evidence" value="ECO:0007669"/>
    <property type="project" value="UniProtKB-KW"/>
</dbReference>
<evidence type="ECO:0000313" key="4">
    <source>
        <dbReference type="EMBL" id="MBF8437251.1"/>
    </source>
</evidence>
<keyword evidence="2" id="KW-0717">Septation</keyword>
<keyword evidence="3" id="KW-0131">Cell cycle</keyword>
<keyword evidence="1" id="KW-0132">Cell division</keyword>
<dbReference type="Pfam" id="PF04026">
    <property type="entry name" value="SpoVG"/>
    <property type="match status" value="1"/>
</dbReference>